<keyword evidence="2" id="KW-1185">Reference proteome</keyword>
<dbReference type="EMBL" id="UHIC01000001">
    <property type="protein sequence ID" value="SUO95524.1"/>
    <property type="molecule type" value="Genomic_DNA"/>
</dbReference>
<dbReference type="Proteomes" id="UP000254601">
    <property type="component" value="Unassembled WGS sequence"/>
</dbReference>
<organism evidence="1 2">
    <name type="scientific">Suttonella ornithocola</name>
    <dbReference type="NCBI Taxonomy" id="279832"/>
    <lineage>
        <taxon>Bacteria</taxon>
        <taxon>Pseudomonadati</taxon>
        <taxon>Pseudomonadota</taxon>
        <taxon>Gammaproteobacteria</taxon>
        <taxon>Cardiobacteriales</taxon>
        <taxon>Cardiobacteriaceae</taxon>
        <taxon>Suttonella</taxon>
    </lineage>
</organism>
<evidence type="ECO:0000313" key="2">
    <source>
        <dbReference type="Proteomes" id="UP000254601"/>
    </source>
</evidence>
<evidence type="ECO:0000313" key="1">
    <source>
        <dbReference type="EMBL" id="SUO95524.1"/>
    </source>
</evidence>
<gene>
    <name evidence="1" type="ORF">NCTC13337_01423</name>
</gene>
<reference evidence="1 2" key="1">
    <citation type="submission" date="2018-06" db="EMBL/GenBank/DDBJ databases">
        <authorList>
            <consortium name="Pathogen Informatics"/>
            <person name="Doyle S."/>
        </authorList>
    </citation>
    <scope>NUCLEOTIDE SEQUENCE [LARGE SCALE GENOMIC DNA]</scope>
    <source>
        <strain evidence="1 2">NCTC13337</strain>
    </source>
</reference>
<protein>
    <submittedName>
        <fullName evidence="1">Uncharacterized protein</fullName>
    </submittedName>
</protein>
<dbReference type="AlphaFoldDB" id="A0A380MTK5"/>
<proteinExistence type="predicted"/>
<sequence length="82" mass="9649">MTFAELLDAYPQAPTAEIDALLQIKANEKEGYHHLLSPHLRVWTERLVQLVSQYSVEKSEPIDFEILNQFFLHTIRRIYANH</sequence>
<accession>A0A380MTK5</accession>
<name>A0A380MTK5_9GAMM</name>